<accession>A0ABR9V1W9</accession>
<evidence type="ECO:0008006" key="4">
    <source>
        <dbReference type="Google" id="ProtNLM"/>
    </source>
</evidence>
<dbReference type="NCBIfam" id="NF041518">
    <property type="entry name" value="choice_anch_Q"/>
    <property type="match status" value="1"/>
</dbReference>
<dbReference type="SUPFAM" id="SSF51126">
    <property type="entry name" value="Pectin lyase-like"/>
    <property type="match status" value="1"/>
</dbReference>
<evidence type="ECO:0000313" key="2">
    <source>
        <dbReference type="EMBL" id="MBE9221892.1"/>
    </source>
</evidence>
<dbReference type="RefSeq" id="WP_193800073.1">
    <property type="nucleotide sequence ID" value="NZ_JADEWC010000006.1"/>
</dbReference>
<dbReference type="InterPro" id="IPR059226">
    <property type="entry name" value="Choice_anch_Q_dom"/>
</dbReference>
<name>A0ABR9V1W9_9CHRO</name>
<organism evidence="2 3">
    <name type="scientific">Cyanobacterium stanieri LEGE 03274</name>
    <dbReference type="NCBI Taxonomy" id="1828756"/>
    <lineage>
        <taxon>Bacteria</taxon>
        <taxon>Bacillati</taxon>
        <taxon>Cyanobacteriota</taxon>
        <taxon>Cyanophyceae</taxon>
        <taxon>Oscillatoriophycideae</taxon>
        <taxon>Chroococcales</taxon>
        <taxon>Geminocystaceae</taxon>
        <taxon>Cyanobacterium</taxon>
    </lineage>
</organism>
<keyword evidence="3" id="KW-1185">Reference proteome</keyword>
<dbReference type="EMBL" id="JADEWC010000006">
    <property type="protein sequence ID" value="MBE9221892.1"/>
    <property type="molecule type" value="Genomic_DNA"/>
</dbReference>
<proteinExistence type="predicted"/>
<sequence length="620" mass="64884">MLERIDFDARVAEFDRIVSFFGGNNGMMEGLGDSFDDEGFSEFVDNNSIILNEMNNGEMSEPITLVVDVFEDQNDGNASNGLSLRDAIIIAHRDPARQYIIQLAAGTYNLTIEGREDFRFQEQVGSPAETEGVEGDDGQEEEQQEEETVDENQEDTGDENQEDSGDEGENGGGDSGGENQDDTDNGDNGNGEGEQPETQESVLGLFDNTVLRTGDLDISTRVTIVGEDPSNTIIDAGALGDRIFDIKEGGSLILENLTLQNGLTQGTFAEGGPVDQSLDPDSFLGGAIRVLQNGELTVNNSILQENTAGWDGASSPANVNGGAIANLLGTVNINNSIIRNNQSEVNGGGLFNNGAMTISNSAIIGNDANVRTFYVDQVEGGGGIWHSGGSLTILNTTIAQNRALLAGFKAVEPTNPNNDAFAGGGGILIDLVDEGGPGQVTIVNATIVENSAELGSGILSNGDLEGILIRNSIIAKNIDSPDIEGFFSIGSASNLVGNGNGLIVDGINGNIAGGINNPVDPLLGSFDGAGFYPLLEGSPAINAGNNTFIEQVSIFEEVLTDQRGLNRIVNGTVDIGSFEFGADSVAAENVAPPLETANNIVPVANNSLGIGQAFFSFFNL</sequence>
<comment type="caution">
    <text evidence="2">The sequence shown here is derived from an EMBL/GenBank/DDBJ whole genome shotgun (WGS) entry which is preliminary data.</text>
</comment>
<protein>
    <recommendedName>
        <fullName evidence="4">DUF1565 domain-containing protein</fullName>
    </recommendedName>
</protein>
<gene>
    <name evidence="2" type="ORF">IQ215_04200</name>
</gene>
<reference evidence="2 3" key="1">
    <citation type="submission" date="2020-10" db="EMBL/GenBank/DDBJ databases">
        <authorList>
            <person name="Castelo-Branco R."/>
            <person name="Eusebio N."/>
            <person name="Adriana R."/>
            <person name="Vieira A."/>
            <person name="Brugerolle De Fraissinette N."/>
            <person name="Rezende De Castro R."/>
            <person name="Schneider M.P."/>
            <person name="Vasconcelos V."/>
            <person name="Leao P.N."/>
        </authorList>
    </citation>
    <scope>NUCLEOTIDE SEQUENCE [LARGE SCALE GENOMIC DNA]</scope>
    <source>
        <strain evidence="2 3">LEGE 03274</strain>
    </source>
</reference>
<dbReference type="Proteomes" id="UP000654604">
    <property type="component" value="Unassembled WGS sequence"/>
</dbReference>
<feature type="compositionally biased region" description="Acidic residues" evidence="1">
    <location>
        <begin position="131"/>
        <end position="169"/>
    </location>
</feature>
<feature type="region of interest" description="Disordered" evidence="1">
    <location>
        <begin position="123"/>
        <end position="198"/>
    </location>
</feature>
<dbReference type="InterPro" id="IPR011050">
    <property type="entry name" value="Pectin_lyase_fold/virulence"/>
</dbReference>
<evidence type="ECO:0000313" key="3">
    <source>
        <dbReference type="Proteomes" id="UP000654604"/>
    </source>
</evidence>
<evidence type="ECO:0000256" key="1">
    <source>
        <dbReference type="SAM" id="MobiDB-lite"/>
    </source>
</evidence>